<dbReference type="EMBL" id="NAJM01000079">
    <property type="protein sequence ID" value="RVX65812.1"/>
    <property type="molecule type" value="Genomic_DNA"/>
</dbReference>
<feature type="region of interest" description="Disordered" evidence="1">
    <location>
        <begin position="69"/>
        <end position="137"/>
    </location>
</feature>
<proteinExistence type="predicted"/>
<evidence type="ECO:0000313" key="2">
    <source>
        <dbReference type="EMBL" id="RVX65812.1"/>
    </source>
</evidence>
<comment type="caution">
    <text evidence="2">The sequence shown here is derived from an EMBL/GenBank/DDBJ whole genome shotgun (WGS) entry which is preliminary data.</text>
</comment>
<organism evidence="2 3">
    <name type="scientific">Exophiala mesophila</name>
    <name type="common">Black yeast-like fungus</name>
    <dbReference type="NCBI Taxonomy" id="212818"/>
    <lineage>
        <taxon>Eukaryota</taxon>
        <taxon>Fungi</taxon>
        <taxon>Dikarya</taxon>
        <taxon>Ascomycota</taxon>
        <taxon>Pezizomycotina</taxon>
        <taxon>Eurotiomycetes</taxon>
        <taxon>Chaetothyriomycetidae</taxon>
        <taxon>Chaetothyriales</taxon>
        <taxon>Herpotrichiellaceae</taxon>
        <taxon>Exophiala</taxon>
    </lineage>
</organism>
<feature type="compositionally biased region" description="Basic residues" evidence="1">
    <location>
        <begin position="91"/>
        <end position="110"/>
    </location>
</feature>
<sequence length="167" mass="18576">MANIVGNHADSRRSPSDADGDSVQSPITSSTPNTPIDAIFDSTHRNNLTFLEHDPYAYNDEDETTFNKNKPIVLSSQSEDNKSFMSSKSMKSIKRKLSTLKRLATRRRSKKDQAWTGAQHSPATPDATGEDWQPMTQANRAGTFYHGAGIFRPPQRVETYQVSAMAI</sequence>
<dbReference type="Proteomes" id="UP000288859">
    <property type="component" value="Unassembled WGS sequence"/>
</dbReference>
<evidence type="ECO:0000256" key="1">
    <source>
        <dbReference type="SAM" id="MobiDB-lite"/>
    </source>
</evidence>
<dbReference type="AlphaFoldDB" id="A0A438MQE6"/>
<dbReference type="VEuPathDB" id="FungiDB:PV10_03545"/>
<gene>
    <name evidence="2" type="ORF">B0A52_10374</name>
</gene>
<accession>A0A438MQE6</accession>
<protein>
    <submittedName>
        <fullName evidence="2">Uncharacterized protein</fullName>
    </submittedName>
</protein>
<feature type="region of interest" description="Disordered" evidence="1">
    <location>
        <begin position="1"/>
        <end position="40"/>
    </location>
</feature>
<reference evidence="2 3" key="1">
    <citation type="submission" date="2017-03" db="EMBL/GenBank/DDBJ databases">
        <title>Genomes of endolithic fungi from Antarctica.</title>
        <authorList>
            <person name="Coleine C."/>
            <person name="Masonjones S."/>
            <person name="Stajich J.E."/>
        </authorList>
    </citation>
    <scope>NUCLEOTIDE SEQUENCE [LARGE SCALE GENOMIC DNA]</scope>
    <source>
        <strain evidence="2 3">CCFEE 6314</strain>
    </source>
</reference>
<name>A0A438MQE6_EXOME</name>
<dbReference type="OrthoDB" id="10296640at2759"/>
<feature type="compositionally biased region" description="Polar residues" evidence="1">
    <location>
        <begin position="22"/>
        <end position="34"/>
    </location>
</feature>
<evidence type="ECO:0000313" key="3">
    <source>
        <dbReference type="Proteomes" id="UP000288859"/>
    </source>
</evidence>